<feature type="region of interest" description="Disordered" evidence="1">
    <location>
        <begin position="653"/>
        <end position="682"/>
    </location>
</feature>
<organism evidence="2 3">
    <name type="scientific">Cutaneotrichosporon oleaginosum</name>
    <dbReference type="NCBI Taxonomy" id="879819"/>
    <lineage>
        <taxon>Eukaryota</taxon>
        <taxon>Fungi</taxon>
        <taxon>Dikarya</taxon>
        <taxon>Basidiomycota</taxon>
        <taxon>Agaricomycotina</taxon>
        <taxon>Tremellomycetes</taxon>
        <taxon>Trichosporonales</taxon>
        <taxon>Trichosporonaceae</taxon>
        <taxon>Cutaneotrichosporon</taxon>
    </lineage>
</organism>
<protein>
    <submittedName>
        <fullName evidence="2">Uncharacterized protein</fullName>
    </submittedName>
</protein>
<evidence type="ECO:0000256" key="1">
    <source>
        <dbReference type="SAM" id="MobiDB-lite"/>
    </source>
</evidence>
<name>A0A0J0XQE2_9TREE</name>
<dbReference type="OrthoDB" id="3362817at2759"/>
<dbReference type="Proteomes" id="UP000053611">
    <property type="component" value="Unassembled WGS sequence"/>
</dbReference>
<evidence type="ECO:0000313" key="3">
    <source>
        <dbReference type="Proteomes" id="UP000053611"/>
    </source>
</evidence>
<feature type="compositionally biased region" description="Acidic residues" evidence="1">
    <location>
        <begin position="653"/>
        <end position="662"/>
    </location>
</feature>
<dbReference type="GeneID" id="28983442"/>
<dbReference type="EMBL" id="KQ087196">
    <property type="protein sequence ID" value="KLT43335.1"/>
    <property type="molecule type" value="Genomic_DNA"/>
</dbReference>
<accession>A0A0J0XQE2</accession>
<evidence type="ECO:0000313" key="2">
    <source>
        <dbReference type="EMBL" id="KLT43335.1"/>
    </source>
</evidence>
<reference evidence="2 3" key="1">
    <citation type="submission" date="2015-03" db="EMBL/GenBank/DDBJ databases">
        <title>Genomics and transcriptomics of the oil-accumulating basidiomycete yeast T. oleaginosus allow insights into substrate utilization and the diverse evolutionary trajectories of mating systems in fungi.</title>
        <authorList>
            <consortium name="DOE Joint Genome Institute"/>
            <person name="Kourist R."/>
            <person name="Kracht O."/>
            <person name="Bracharz F."/>
            <person name="Lipzen A."/>
            <person name="Nolan M."/>
            <person name="Ohm R."/>
            <person name="Grigoriev I."/>
            <person name="Sun S."/>
            <person name="Heitman J."/>
            <person name="Bruck T."/>
            <person name="Nowrousian M."/>
        </authorList>
    </citation>
    <scope>NUCLEOTIDE SEQUENCE [LARGE SCALE GENOMIC DNA]</scope>
    <source>
        <strain evidence="2 3">IBC0246</strain>
    </source>
</reference>
<dbReference type="STRING" id="879819.A0A0J0XQE2"/>
<keyword evidence="3" id="KW-1185">Reference proteome</keyword>
<dbReference type="AlphaFoldDB" id="A0A0J0XQE2"/>
<gene>
    <name evidence="2" type="ORF">CC85DRAFT_284686</name>
</gene>
<proteinExistence type="predicted"/>
<dbReference type="RefSeq" id="XP_018279826.1">
    <property type="nucleotide sequence ID" value="XM_018422839.1"/>
</dbReference>
<sequence length="785" mass="84820">MFALRLGRLRSATALRGQALLSSRPLPSPLSRSLHATPVAAKKVIKRSSLTPTQRKALAKQRELAKAIAQDDGSVLQRMQPNAPPVTNTELTLGDLERFKPSRMPAPLTGSETPNPRYATRYAELERNLSYAFRRDQVVKLAAFVGVRVRAGETKFDLVRRVMAAAWDFKEPLAPVETSTFERSILLSKAQMFVLQRSKAVEAYLGTLRGVRFGVDSDETGMFIIRAEGGKTAVTALETYLLETAKAAVSVEWPASAMGFQPSAGGMWAVSTATGALIEAVGWTSYRATAGTLGAAEAARDVMLRAGARFKAASFAPSLRALLPPHDPSSETRFCLMPHKPARLAPLLWSTELAIAERPLFRLSRVEGRAESAGARDLRHRSVEIADARVIPLGKGEAGTLASVVDETLAKAALPEAARTLSFRFGHVLTPGTSALSPPVEGAWALEAPASPWLKLSNTVFGPSIPPALIRFPPAGAPQRFRRVTYAADGMRYVATYAYAMPAEPEVAESARDSRPWIVALDKQLALAREQALARERGDDVPFDFDAIKSLIEEEAKPEPAPLVVGATMGRETARDIIFPDRPVDARIIAASTHESSVPGELQSFFERVHANADAQIDLADTPGLRRGVASAKPAPRAEKADEEVYEGYEEWEQDGEYEDEFERPPEPVREAPAPVDDAPDILPPRTVTVAGHEFALEADEVLEVVESSVALAAHESGQEGMQRAALRTVAAADLTGPGGVLRYGEVYAELPEAETPVDPSIWRELANATREIAPSVSGTQFASI</sequence>